<evidence type="ECO:0000259" key="8">
    <source>
        <dbReference type="PROSITE" id="PS50026"/>
    </source>
</evidence>
<dbReference type="SMART" id="SM00179">
    <property type="entry name" value="EGF_CA"/>
    <property type="match status" value="1"/>
</dbReference>
<keyword evidence="6" id="KW-0812">Transmembrane</keyword>
<feature type="transmembrane region" description="Helical" evidence="6">
    <location>
        <begin position="296"/>
        <end position="316"/>
    </location>
</feature>
<evidence type="ECO:0000256" key="2">
    <source>
        <dbReference type="ARBA" id="ARBA00022536"/>
    </source>
</evidence>
<dbReference type="SMART" id="SM00261">
    <property type="entry name" value="FU"/>
    <property type="match status" value="2"/>
</dbReference>
<name>A0AAV1KC29_9NEOP</name>
<keyword evidence="6" id="KW-0472">Membrane</keyword>
<dbReference type="Proteomes" id="UP001314205">
    <property type="component" value="Unassembled WGS sequence"/>
</dbReference>
<evidence type="ECO:0000256" key="1">
    <source>
        <dbReference type="ARBA" id="ARBA00005897"/>
    </source>
</evidence>
<dbReference type="PROSITE" id="PS01248">
    <property type="entry name" value="EGF_LAM_1"/>
    <property type="match status" value="1"/>
</dbReference>
<feature type="signal peptide" evidence="7">
    <location>
        <begin position="1"/>
        <end position="25"/>
    </location>
</feature>
<dbReference type="PROSITE" id="PS00022">
    <property type="entry name" value="EGF_1"/>
    <property type="match status" value="1"/>
</dbReference>
<evidence type="ECO:0000256" key="3">
    <source>
        <dbReference type="ARBA" id="ARBA00022837"/>
    </source>
</evidence>
<dbReference type="PROSITE" id="PS50026">
    <property type="entry name" value="EGF_3"/>
    <property type="match status" value="1"/>
</dbReference>
<evidence type="ECO:0000313" key="10">
    <source>
        <dbReference type="Proteomes" id="UP001314205"/>
    </source>
</evidence>
<dbReference type="GO" id="GO:0005509">
    <property type="term" value="F:calcium ion binding"/>
    <property type="evidence" value="ECO:0007669"/>
    <property type="project" value="InterPro"/>
</dbReference>
<feature type="disulfide bond" evidence="5">
    <location>
        <begin position="172"/>
        <end position="181"/>
    </location>
</feature>
<feature type="transmembrane region" description="Helical" evidence="6">
    <location>
        <begin position="323"/>
        <end position="339"/>
    </location>
</feature>
<dbReference type="Pfam" id="PF11938">
    <property type="entry name" value="DUF3456"/>
    <property type="match status" value="1"/>
</dbReference>
<comment type="similarity">
    <text evidence="1">Belongs to the CRELD family.</text>
</comment>
<keyword evidence="10" id="KW-1185">Reference proteome</keyword>
<dbReference type="SUPFAM" id="SSF57184">
    <property type="entry name" value="Growth factor receptor domain"/>
    <property type="match status" value="1"/>
</dbReference>
<evidence type="ECO:0000256" key="4">
    <source>
        <dbReference type="ARBA" id="ARBA00023157"/>
    </source>
</evidence>
<accession>A0AAV1KC29</accession>
<dbReference type="CDD" id="cd00064">
    <property type="entry name" value="FU"/>
    <property type="match status" value="2"/>
</dbReference>
<dbReference type="AlphaFoldDB" id="A0AAV1KC29"/>
<feature type="domain" description="EGF-like" evidence="8">
    <location>
        <begin position="144"/>
        <end position="182"/>
    </location>
</feature>
<dbReference type="EMBL" id="CAVLGL010000013">
    <property type="protein sequence ID" value="CAK1580380.1"/>
    <property type="molecule type" value="Genomic_DNA"/>
</dbReference>
<dbReference type="InterPro" id="IPR006212">
    <property type="entry name" value="Furin_repeat"/>
</dbReference>
<sequence length="351" mass="39424">MLKILNIMYLNLFVICLIFFTSIATEKLNDCNRCKVLSDSFKNWLQKTARGKHEGGDAAWEEAKLKSYSRSEMRLVEIQEGLCSDVKKHQGQCYALAEEVEHLLEQWWIHEDPNSQDVFAWLCVNTLRYCCPKNHYGITCAPCPKDEYNNICGGRGECDGEGTRQGNGTCICNRGFTGKYCESCAENFYSVDKESCKPCHKACDGCRGEGAAACRLCKPGWQLESGACNDINECTNINICKSHQFCINWEGSYACKNCDDTCKTCKGEGLANCTSCESNHMLWGGKCLDEALKQQIFSSALKKLGLYVFLILAASLMYQRMKAVSSLTVLLIGIIIYFSEKESILYIFNVL</sequence>
<comment type="caution">
    <text evidence="9">The sequence shown here is derived from an EMBL/GenBank/DDBJ whole genome shotgun (WGS) entry which is preliminary data.</text>
</comment>
<keyword evidence="2 5" id="KW-0245">EGF-like domain</keyword>
<keyword evidence="6" id="KW-1133">Transmembrane helix</keyword>
<evidence type="ECO:0000256" key="6">
    <source>
        <dbReference type="SAM" id="Phobius"/>
    </source>
</evidence>
<proteinExistence type="inferred from homology"/>
<gene>
    <name evidence="9" type="ORF">PARMNEM_LOCUS2191</name>
</gene>
<reference evidence="9 10" key="1">
    <citation type="submission" date="2023-11" db="EMBL/GenBank/DDBJ databases">
        <authorList>
            <person name="Hedman E."/>
            <person name="Englund M."/>
            <person name="Stromberg M."/>
            <person name="Nyberg Akerstrom W."/>
            <person name="Nylinder S."/>
            <person name="Jareborg N."/>
            <person name="Kallberg Y."/>
            <person name="Kronander E."/>
        </authorList>
    </citation>
    <scope>NUCLEOTIDE SEQUENCE [LARGE SCALE GENOMIC DNA]</scope>
</reference>
<feature type="chain" id="PRO_5043909170" description="EGF-like domain-containing protein" evidence="7">
    <location>
        <begin position="26"/>
        <end position="351"/>
    </location>
</feature>
<dbReference type="Gene3D" id="2.10.220.10">
    <property type="entry name" value="Hormone Receptor, Insulin-like Growth Factor Receptor 1, Chain A, domain 2"/>
    <property type="match status" value="1"/>
</dbReference>
<evidence type="ECO:0000256" key="7">
    <source>
        <dbReference type="SAM" id="SignalP"/>
    </source>
</evidence>
<dbReference type="InterPro" id="IPR021852">
    <property type="entry name" value="DUF3456"/>
</dbReference>
<dbReference type="GO" id="GO:0048513">
    <property type="term" value="P:animal organ development"/>
    <property type="evidence" value="ECO:0007669"/>
    <property type="project" value="UniProtKB-ARBA"/>
</dbReference>
<evidence type="ECO:0000313" key="9">
    <source>
        <dbReference type="EMBL" id="CAK1580380.1"/>
    </source>
</evidence>
<dbReference type="InterPro" id="IPR001881">
    <property type="entry name" value="EGF-like_Ca-bd_dom"/>
</dbReference>
<dbReference type="InterPro" id="IPR000742">
    <property type="entry name" value="EGF"/>
</dbReference>
<dbReference type="InterPro" id="IPR018097">
    <property type="entry name" value="EGF_Ca-bd_CS"/>
</dbReference>
<dbReference type="GO" id="GO:0048731">
    <property type="term" value="P:system development"/>
    <property type="evidence" value="ECO:0007669"/>
    <property type="project" value="UniProtKB-ARBA"/>
</dbReference>
<comment type="caution">
    <text evidence="5">Lacks conserved residue(s) required for the propagation of feature annotation.</text>
</comment>
<organism evidence="9 10">
    <name type="scientific">Parnassius mnemosyne</name>
    <name type="common">clouded apollo</name>
    <dbReference type="NCBI Taxonomy" id="213953"/>
    <lineage>
        <taxon>Eukaryota</taxon>
        <taxon>Metazoa</taxon>
        <taxon>Ecdysozoa</taxon>
        <taxon>Arthropoda</taxon>
        <taxon>Hexapoda</taxon>
        <taxon>Insecta</taxon>
        <taxon>Pterygota</taxon>
        <taxon>Neoptera</taxon>
        <taxon>Endopterygota</taxon>
        <taxon>Lepidoptera</taxon>
        <taxon>Glossata</taxon>
        <taxon>Ditrysia</taxon>
        <taxon>Papilionoidea</taxon>
        <taxon>Papilionidae</taxon>
        <taxon>Parnassiinae</taxon>
        <taxon>Parnassini</taxon>
        <taxon>Parnassius</taxon>
        <taxon>Driopa</taxon>
    </lineage>
</organism>
<keyword evidence="4 5" id="KW-1015">Disulfide bond</keyword>
<evidence type="ECO:0000256" key="5">
    <source>
        <dbReference type="PROSITE-ProRule" id="PRU00076"/>
    </source>
</evidence>
<protein>
    <recommendedName>
        <fullName evidence="8">EGF-like domain-containing protein</fullName>
    </recommendedName>
</protein>
<keyword evidence="3" id="KW-0106">Calcium</keyword>
<dbReference type="InterPro" id="IPR009030">
    <property type="entry name" value="Growth_fac_rcpt_cys_sf"/>
</dbReference>
<dbReference type="InterPro" id="IPR002049">
    <property type="entry name" value="LE_dom"/>
</dbReference>
<dbReference type="PROSITE" id="PS01187">
    <property type="entry name" value="EGF_CA"/>
    <property type="match status" value="1"/>
</dbReference>
<dbReference type="CDD" id="cd00055">
    <property type="entry name" value="EGF_Lam"/>
    <property type="match status" value="1"/>
</dbReference>
<dbReference type="CDD" id="cd00054">
    <property type="entry name" value="EGF_CA"/>
    <property type="match status" value="1"/>
</dbReference>
<keyword evidence="7" id="KW-0732">Signal</keyword>